<dbReference type="OrthoDB" id="8242639at2"/>
<dbReference type="Proteomes" id="UP000328092">
    <property type="component" value="Unassembled WGS sequence"/>
</dbReference>
<feature type="transmembrane region" description="Helical" evidence="1">
    <location>
        <begin position="12"/>
        <end position="36"/>
    </location>
</feature>
<keyword evidence="1" id="KW-1133">Transmembrane helix</keyword>
<proteinExistence type="predicted"/>
<reference evidence="2" key="1">
    <citation type="submission" date="2019-02" db="EMBL/GenBank/DDBJ databases">
        <authorList>
            <person name="Pothier F.J."/>
        </authorList>
    </citation>
    <scope>NUCLEOTIDE SEQUENCE</scope>
    <source>
        <strain evidence="2">CI-1B</strain>
    </source>
</reference>
<keyword evidence="3" id="KW-1185">Reference proteome</keyword>
<sequence length="123" mass="12973">MERGGIVLTTQRPAWLGAAALLIASWVAVAALSLQVRAGTEVVAVAFPPWWGAQRALLAVASANAAIVRMTAVPTLLVVRPDRDDGLQRLHAAGAWLTLDPRAIAACLASDDDLGVGDDRRRQ</sequence>
<dbReference type="EMBL" id="CAADFC020000005">
    <property type="protein sequence ID" value="VIO68149.1"/>
    <property type="molecule type" value="Genomic_DNA"/>
</dbReference>
<dbReference type="RefSeq" id="WP_139858734.1">
    <property type="nucleotide sequence ID" value="NZ_CAADFC020000005.1"/>
</dbReference>
<name>A0A508SZ24_9BRAD</name>
<keyword evidence="1" id="KW-0812">Transmembrane</keyword>
<evidence type="ECO:0000313" key="3">
    <source>
        <dbReference type="Proteomes" id="UP000328092"/>
    </source>
</evidence>
<dbReference type="AlphaFoldDB" id="A0A508SZ24"/>
<gene>
    <name evidence="2" type="ORF">CI1B_19350</name>
</gene>
<keyword evidence="1" id="KW-0472">Membrane</keyword>
<comment type="caution">
    <text evidence="2">The sequence shown here is derived from an EMBL/GenBank/DDBJ whole genome shotgun (WGS) entry which is preliminary data.</text>
</comment>
<organism evidence="2 3">
    <name type="scientific">Bradyrhizobium ivorense</name>
    <dbReference type="NCBI Taxonomy" id="2511166"/>
    <lineage>
        <taxon>Bacteria</taxon>
        <taxon>Pseudomonadati</taxon>
        <taxon>Pseudomonadota</taxon>
        <taxon>Alphaproteobacteria</taxon>
        <taxon>Hyphomicrobiales</taxon>
        <taxon>Nitrobacteraceae</taxon>
        <taxon>Bradyrhizobium</taxon>
    </lineage>
</organism>
<accession>A0A508SZ24</accession>
<protein>
    <submittedName>
        <fullName evidence="2">Uncharacterized protein</fullName>
    </submittedName>
</protein>
<feature type="transmembrane region" description="Helical" evidence="1">
    <location>
        <begin position="56"/>
        <end position="79"/>
    </location>
</feature>
<evidence type="ECO:0000313" key="2">
    <source>
        <dbReference type="EMBL" id="VIO68149.1"/>
    </source>
</evidence>
<evidence type="ECO:0000256" key="1">
    <source>
        <dbReference type="SAM" id="Phobius"/>
    </source>
</evidence>